<organism evidence="2">
    <name type="scientific">uncultured Caudovirales phage</name>
    <dbReference type="NCBI Taxonomy" id="2100421"/>
    <lineage>
        <taxon>Viruses</taxon>
        <taxon>Duplodnaviria</taxon>
        <taxon>Heunggongvirae</taxon>
        <taxon>Uroviricota</taxon>
        <taxon>Caudoviricetes</taxon>
        <taxon>Peduoviridae</taxon>
        <taxon>Maltschvirus</taxon>
        <taxon>Maltschvirus maltsch</taxon>
    </lineage>
</organism>
<dbReference type="EMBL" id="LR797824">
    <property type="protein sequence ID" value="CAB4241721.1"/>
    <property type="molecule type" value="Genomic_DNA"/>
</dbReference>
<accession>A0A6J5TAS4</accession>
<sequence length="173" mass="19831">MLAITVTHLKTVLRNMPVTNIVEADLIELLYQDKSGPLTVDTTILEKYIQGCNDIGQAPTFYKHDVPDSIEEALKTWNIPEQYATLDLDIYFAEKVKTVEEAMRVSEELALFRERGLEPMLRFMIYLVQVMRDNSLVWGVGRGSSVSSFLLFLAGLHQIDSVKYKLDIKEFIR</sequence>
<feature type="domain" description="Bacterial DNA polymerase III alpha subunit NTPase" evidence="1">
    <location>
        <begin position="98"/>
        <end position="172"/>
    </location>
</feature>
<dbReference type="InterPro" id="IPR011708">
    <property type="entry name" value="DNA_pol3_alpha_NTPase_dom"/>
</dbReference>
<dbReference type="GO" id="GO:0008408">
    <property type="term" value="F:3'-5' exonuclease activity"/>
    <property type="evidence" value="ECO:0007669"/>
    <property type="project" value="InterPro"/>
</dbReference>
<name>A0A6J5TAS4_9CAUD</name>
<proteinExistence type="predicted"/>
<evidence type="ECO:0000259" key="1">
    <source>
        <dbReference type="Pfam" id="PF07733"/>
    </source>
</evidence>
<evidence type="ECO:0000313" key="2">
    <source>
        <dbReference type="EMBL" id="CAB4241721.1"/>
    </source>
</evidence>
<dbReference type="GO" id="GO:0006260">
    <property type="term" value="P:DNA replication"/>
    <property type="evidence" value="ECO:0007669"/>
    <property type="project" value="InterPro"/>
</dbReference>
<protein>
    <submittedName>
        <fullName evidence="2">Bacterial DNA polymerase III, alpha subunit</fullName>
    </submittedName>
</protein>
<dbReference type="Pfam" id="PF07733">
    <property type="entry name" value="DNA_pol3_alpha"/>
    <property type="match status" value="1"/>
</dbReference>
<reference evidence="2" key="1">
    <citation type="submission" date="2020-05" db="EMBL/GenBank/DDBJ databases">
        <authorList>
            <person name="Chiriac C."/>
            <person name="Salcher M."/>
            <person name="Ghai R."/>
            <person name="Kavagutti S V."/>
        </authorList>
    </citation>
    <scope>NUCLEOTIDE SEQUENCE</scope>
</reference>
<gene>
    <name evidence="2" type="ORF">UFOVP71_259</name>
</gene>